<dbReference type="InterPro" id="IPR006143">
    <property type="entry name" value="RND_pump_MFP"/>
</dbReference>
<evidence type="ECO:0000313" key="4">
    <source>
        <dbReference type="Proteomes" id="UP001379945"/>
    </source>
</evidence>
<dbReference type="RefSeq" id="WP_341398283.1">
    <property type="nucleotide sequence ID" value="NZ_JBBUTI010000004.1"/>
</dbReference>
<comment type="similarity">
    <text evidence="1">Belongs to the membrane fusion protein (MFP) (TC 8.A.1) family.</text>
</comment>
<dbReference type="Pfam" id="PF25967">
    <property type="entry name" value="RND-MFP_C"/>
    <property type="match status" value="1"/>
</dbReference>
<dbReference type="Gene3D" id="2.40.30.170">
    <property type="match status" value="1"/>
</dbReference>
<gene>
    <name evidence="3" type="ORF">AACH00_06550</name>
</gene>
<accession>A0ABU9C2B9</accession>
<protein>
    <submittedName>
        <fullName evidence="3">Efflux RND transporter periplasmic adaptor subunit</fullName>
    </submittedName>
</protein>
<organism evidence="3 4">
    <name type="scientific">Ideonella margarita</name>
    <dbReference type="NCBI Taxonomy" id="2984191"/>
    <lineage>
        <taxon>Bacteria</taxon>
        <taxon>Pseudomonadati</taxon>
        <taxon>Pseudomonadota</taxon>
        <taxon>Betaproteobacteria</taxon>
        <taxon>Burkholderiales</taxon>
        <taxon>Sphaerotilaceae</taxon>
        <taxon>Ideonella</taxon>
    </lineage>
</organism>
<proteinExistence type="inferred from homology"/>
<dbReference type="PANTHER" id="PTHR30469">
    <property type="entry name" value="MULTIDRUG RESISTANCE PROTEIN MDTA"/>
    <property type="match status" value="1"/>
</dbReference>
<dbReference type="Gene3D" id="2.40.50.100">
    <property type="match status" value="1"/>
</dbReference>
<dbReference type="NCBIfam" id="TIGR01730">
    <property type="entry name" value="RND_mfp"/>
    <property type="match status" value="1"/>
</dbReference>
<dbReference type="InterPro" id="IPR058627">
    <property type="entry name" value="MdtA-like_C"/>
</dbReference>
<feature type="domain" description="Multidrug resistance protein MdtA-like C-terminal permuted SH3" evidence="2">
    <location>
        <begin position="290"/>
        <end position="344"/>
    </location>
</feature>
<evidence type="ECO:0000259" key="2">
    <source>
        <dbReference type="Pfam" id="PF25967"/>
    </source>
</evidence>
<sequence>MNKPRLALALACATVWTLTGCSRHEPPPEPVRAVRTQVVGGAVSSSEQSFAAEIKARTEARLSFRVGGKMLSRPVNVGDVVRGGQVLAQLDPTDLKLGQDAARAAVAAAQSAYDQSAADHKRSLELKQQGFIGAAAMDQRDAALKAAKAQLDQARAQAGVQVNQAGYASLTADAGGVVTAVEAEPGQVLAAGTPVVRLALDGPRDAVFSVPEHRASALRALIGKRGAVRLRLWESNDTTPITVREVAAAADSATRTFLVKADIGAVDVRLGQTATVLLSGPAQADTIRLPLPAVVEAQGKSAVWMLDGAAMTVRQQPVAVATADGNTVVIASGVKAGDEVVVAGTHVLVPGQKVRRFVEPGQAAVAALPASAAKPASAAR</sequence>
<keyword evidence="4" id="KW-1185">Reference proteome</keyword>
<name>A0ABU9C2B9_9BURK</name>
<evidence type="ECO:0000313" key="3">
    <source>
        <dbReference type="EMBL" id="MEK8046002.1"/>
    </source>
</evidence>
<dbReference type="PROSITE" id="PS51257">
    <property type="entry name" value="PROKAR_LIPOPROTEIN"/>
    <property type="match status" value="1"/>
</dbReference>
<dbReference type="SUPFAM" id="SSF111369">
    <property type="entry name" value="HlyD-like secretion proteins"/>
    <property type="match status" value="1"/>
</dbReference>
<comment type="caution">
    <text evidence="3">The sequence shown here is derived from an EMBL/GenBank/DDBJ whole genome shotgun (WGS) entry which is preliminary data.</text>
</comment>
<dbReference type="Gene3D" id="2.40.420.20">
    <property type="match status" value="1"/>
</dbReference>
<dbReference type="Gene3D" id="1.10.287.470">
    <property type="entry name" value="Helix hairpin bin"/>
    <property type="match status" value="1"/>
</dbReference>
<evidence type="ECO:0000256" key="1">
    <source>
        <dbReference type="ARBA" id="ARBA00009477"/>
    </source>
</evidence>
<reference evidence="3 4" key="1">
    <citation type="submission" date="2024-04" db="EMBL/GenBank/DDBJ databases">
        <title>Novel species of the genus Ideonella isolated from streams.</title>
        <authorList>
            <person name="Lu H."/>
        </authorList>
    </citation>
    <scope>NUCLEOTIDE SEQUENCE [LARGE SCALE GENOMIC DNA]</scope>
    <source>
        <strain evidence="3 4">LYT19W</strain>
    </source>
</reference>
<dbReference type="EMBL" id="JBBUTI010000004">
    <property type="protein sequence ID" value="MEK8046002.1"/>
    <property type="molecule type" value="Genomic_DNA"/>
</dbReference>
<dbReference type="PANTHER" id="PTHR30469:SF18">
    <property type="entry name" value="RESISTANCE-NODULATION-CELL DIVISION (RND) EFFLUX MEMBRANE FUSION PROTEIN-RELATED"/>
    <property type="match status" value="1"/>
</dbReference>
<dbReference type="Proteomes" id="UP001379945">
    <property type="component" value="Unassembled WGS sequence"/>
</dbReference>